<reference evidence="2 3" key="1">
    <citation type="submission" date="2016-10" db="EMBL/GenBank/DDBJ databases">
        <title>Reductive evolution of mitochondrial metabolism and differential evolution of invasion-related proteins in Cryptosporidium.</title>
        <authorList>
            <person name="Liu S."/>
            <person name="Roellig D.M."/>
            <person name="Guo Y."/>
            <person name="Li N."/>
            <person name="Frace M.A."/>
            <person name="Tang K."/>
            <person name="Zhang L."/>
            <person name="Feng Y."/>
            <person name="Xiao L."/>
        </authorList>
    </citation>
    <scope>NUCLEOTIDE SEQUENCE [LARGE SCALE GENOMIC DNA]</scope>
    <source>
        <strain evidence="2">30847</strain>
    </source>
</reference>
<name>A0A1J4MTZ3_9CRYT</name>
<feature type="region of interest" description="Disordered" evidence="1">
    <location>
        <begin position="1"/>
        <end position="45"/>
    </location>
</feature>
<evidence type="ECO:0000313" key="3">
    <source>
        <dbReference type="Proteomes" id="UP000186804"/>
    </source>
</evidence>
<keyword evidence="3" id="KW-1185">Reference proteome</keyword>
<dbReference type="AlphaFoldDB" id="A0A1J4MTZ3"/>
<proteinExistence type="predicted"/>
<comment type="caution">
    <text evidence="2">The sequence shown here is derived from an EMBL/GenBank/DDBJ whole genome shotgun (WGS) entry which is preliminary data.</text>
</comment>
<gene>
    <name evidence="2" type="ORF">cand_015300</name>
</gene>
<dbReference type="Proteomes" id="UP000186804">
    <property type="component" value="Unassembled WGS sequence"/>
</dbReference>
<dbReference type="RefSeq" id="XP_067069560.1">
    <property type="nucleotide sequence ID" value="XM_067211765.1"/>
</dbReference>
<accession>A0A1J4MTZ3</accession>
<dbReference type="OrthoDB" id="342999at2759"/>
<protein>
    <submittedName>
        <fullName evidence="2">Uncharacterized protein</fullName>
    </submittedName>
</protein>
<dbReference type="EMBL" id="LRBS01000031">
    <property type="protein sequence ID" value="OII77714.1"/>
    <property type="molecule type" value="Genomic_DNA"/>
</dbReference>
<feature type="compositionally biased region" description="Basic and acidic residues" evidence="1">
    <location>
        <begin position="1"/>
        <end position="11"/>
    </location>
</feature>
<feature type="compositionally biased region" description="Polar residues" evidence="1">
    <location>
        <begin position="18"/>
        <end position="45"/>
    </location>
</feature>
<evidence type="ECO:0000256" key="1">
    <source>
        <dbReference type="SAM" id="MobiDB-lite"/>
    </source>
</evidence>
<dbReference type="GeneID" id="92365715"/>
<evidence type="ECO:0000313" key="2">
    <source>
        <dbReference type="EMBL" id="OII77714.1"/>
    </source>
</evidence>
<organism evidence="2 3">
    <name type="scientific">Cryptosporidium andersoni</name>
    <dbReference type="NCBI Taxonomy" id="117008"/>
    <lineage>
        <taxon>Eukaryota</taxon>
        <taxon>Sar</taxon>
        <taxon>Alveolata</taxon>
        <taxon>Apicomplexa</taxon>
        <taxon>Conoidasida</taxon>
        <taxon>Coccidia</taxon>
        <taxon>Eucoccidiorida</taxon>
        <taxon>Eimeriorina</taxon>
        <taxon>Cryptosporidiidae</taxon>
        <taxon>Cryptosporidium</taxon>
    </lineage>
</organism>
<sequence>MQQIRLEETPSKKRHWTSENNSQVSPSSVTQNSYTPVQKYGTNQKRLSYSMNNRKEGHLKHLISERMASEKLDVLAKLGGQAKATAIESQIVCLSRDDLVDLVLTACAEQPNFYQKVNRKYLDSLVSNVKKSTLTDIHK</sequence>
<dbReference type="VEuPathDB" id="CryptoDB:cand_015300"/>